<dbReference type="RefSeq" id="WP_074698577.1">
    <property type="nucleotide sequence ID" value="NZ_FNKH01000001.1"/>
</dbReference>
<sequence>MTGFTSTIDYTTAQASGCQDPSRFQEVTITEIEHLWTVAYRKAFPAAELVTMRQGEVHFLFDMGSDEHSGQCARTVAAFGRVSGSVSIRDAVYQAGFPMKTVGYQAFDRGHMMPHSGGGQFGPNIYLQDRALNRGWSMQGRRYRALERKALKVPEGVLFCHLMYSDLTDVPTLVDLGFVSTTAIEVDTFINRTDLLIGAYFDPSKLSDAELTSILDVLTSSQFGDIGEETARFYLEDKGISPVSLGDSGMPRTASRQDLDIVALVEGELVAFEVKTTYIEKRAGTLTRLGNLHRPKLRRKAARSDLLPSHDQGSPDYVSQRVHSIVEVDGSMECRVIAVDLRGLKLQEFALNHRGEISGPYSGVVDCRDFVRQGMAEILQHRLHL</sequence>
<evidence type="ECO:0000313" key="2">
    <source>
        <dbReference type="Proteomes" id="UP000181917"/>
    </source>
</evidence>
<organism evidence="1 2">
    <name type="scientific">Crystallibacter crystallopoietes</name>
    <dbReference type="NCBI Taxonomy" id="37928"/>
    <lineage>
        <taxon>Bacteria</taxon>
        <taxon>Bacillati</taxon>
        <taxon>Actinomycetota</taxon>
        <taxon>Actinomycetes</taxon>
        <taxon>Micrococcales</taxon>
        <taxon>Micrococcaceae</taxon>
        <taxon>Crystallibacter</taxon>
    </lineage>
</organism>
<dbReference type="OrthoDB" id="5145520at2"/>
<dbReference type="EMBL" id="FNKH01000001">
    <property type="protein sequence ID" value="SDQ03748.1"/>
    <property type="molecule type" value="Genomic_DNA"/>
</dbReference>
<reference evidence="1 2" key="1">
    <citation type="submission" date="2016-10" db="EMBL/GenBank/DDBJ databases">
        <authorList>
            <person name="de Groot N.N."/>
        </authorList>
    </citation>
    <scope>NUCLEOTIDE SEQUENCE [LARGE SCALE GENOMIC DNA]</scope>
    <source>
        <strain evidence="1 2">DSM 20117</strain>
    </source>
</reference>
<dbReference type="Proteomes" id="UP000181917">
    <property type="component" value="Unassembled WGS sequence"/>
</dbReference>
<proteinExistence type="predicted"/>
<dbReference type="AlphaFoldDB" id="A0A1H0XLE7"/>
<name>A0A1H0XLE7_9MICC</name>
<gene>
    <name evidence="1" type="ORF">SAMN04489742_0164</name>
</gene>
<dbReference type="STRING" id="37928.SAMN04489742_0164"/>
<keyword evidence="2" id="KW-1185">Reference proteome</keyword>
<accession>A0A1H0XLE7</accession>
<evidence type="ECO:0000313" key="1">
    <source>
        <dbReference type="EMBL" id="SDQ03748.1"/>
    </source>
</evidence>
<protein>
    <submittedName>
        <fullName evidence="1">Uncharacterized protein</fullName>
    </submittedName>
</protein>